<dbReference type="EMBL" id="CP013213">
    <property type="protein sequence ID" value="AMC93425.1"/>
    <property type="molecule type" value="Genomic_DNA"/>
</dbReference>
<organism evidence="2 3">
    <name type="scientific">Erysipelothrix larvae</name>
    <dbReference type="NCBI Taxonomy" id="1514105"/>
    <lineage>
        <taxon>Bacteria</taxon>
        <taxon>Bacillati</taxon>
        <taxon>Bacillota</taxon>
        <taxon>Erysipelotrichia</taxon>
        <taxon>Erysipelotrichales</taxon>
        <taxon>Erysipelotrichaceae</taxon>
        <taxon>Erysipelothrix</taxon>
    </lineage>
</organism>
<evidence type="ECO:0000313" key="3">
    <source>
        <dbReference type="Proteomes" id="UP000063781"/>
    </source>
</evidence>
<feature type="transmembrane region" description="Helical" evidence="1">
    <location>
        <begin position="141"/>
        <end position="161"/>
    </location>
</feature>
<dbReference type="Proteomes" id="UP000063781">
    <property type="component" value="Chromosome"/>
</dbReference>
<keyword evidence="1" id="KW-0812">Transmembrane</keyword>
<evidence type="ECO:0000256" key="1">
    <source>
        <dbReference type="SAM" id="Phobius"/>
    </source>
</evidence>
<accession>A0A0X8GZV1</accession>
<evidence type="ECO:0008006" key="4">
    <source>
        <dbReference type="Google" id="ProtNLM"/>
    </source>
</evidence>
<name>A0A0X8GZV1_9FIRM</name>
<keyword evidence="1" id="KW-1133">Transmembrane helix</keyword>
<dbReference type="KEGG" id="erl:AOC36_05355"/>
<evidence type="ECO:0000313" key="2">
    <source>
        <dbReference type="EMBL" id="AMC93425.1"/>
    </source>
</evidence>
<gene>
    <name evidence="2" type="ORF">AOC36_05355</name>
</gene>
<reference evidence="2 3" key="1">
    <citation type="submission" date="2015-10" db="EMBL/GenBank/DDBJ databases">
        <title>Erysipelothrix larvae sp. LV19 isolated from the larval gut of the rhinoceros beetle, Trypoxylus dichotomus.</title>
        <authorList>
            <person name="Lim S."/>
            <person name="Kim B.-C."/>
        </authorList>
    </citation>
    <scope>NUCLEOTIDE SEQUENCE [LARGE SCALE GENOMIC DNA]</scope>
    <source>
        <strain evidence="2 3">LV19</strain>
    </source>
</reference>
<dbReference type="STRING" id="1514105.AOC36_05355"/>
<feature type="transmembrane region" description="Helical" evidence="1">
    <location>
        <begin position="75"/>
        <end position="93"/>
    </location>
</feature>
<keyword evidence="3" id="KW-1185">Reference proteome</keyword>
<keyword evidence="1" id="KW-0472">Membrane</keyword>
<sequence length="174" mass="20830">MRNVRKMEYGFLFTCILCDLVVQSLWTQLSAPIEFVSQMSFMGLILSIRNDEVKEYGLRFLVLCLIMNLFHYDSYPVYLLSFGISVVIVKYWYRHIGSSFIEWLVIMTLALFIREFVMYLGLVMFHNYVGSFMFFMAKRGVWVILINLLLFKFVMNIRSFFHGLLIKRTRRDFQ</sequence>
<protein>
    <recommendedName>
        <fullName evidence="4">Rod shape-determining protein MreD</fullName>
    </recommendedName>
</protein>
<proteinExistence type="predicted"/>
<dbReference type="AlphaFoldDB" id="A0A0X8GZV1"/>
<feature type="transmembrane region" description="Helical" evidence="1">
    <location>
        <begin position="100"/>
        <end position="121"/>
    </location>
</feature>